<dbReference type="SUPFAM" id="SSF53335">
    <property type="entry name" value="S-adenosyl-L-methionine-dependent methyltransferases"/>
    <property type="match status" value="1"/>
</dbReference>
<comment type="caution">
    <text evidence="2">The sequence shown here is derived from an EMBL/GenBank/DDBJ whole genome shotgun (WGS) entry which is preliminary data.</text>
</comment>
<dbReference type="GO" id="GO:0008168">
    <property type="term" value="F:methyltransferase activity"/>
    <property type="evidence" value="ECO:0007669"/>
    <property type="project" value="UniProtKB-KW"/>
</dbReference>
<dbReference type="GO" id="GO:0032259">
    <property type="term" value="P:methylation"/>
    <property type="evidence" value="ECO:0007669"/>
    <property type="project" value="UniProtKB-KW"/>
</dbReference>
<evidence type="ECO:0000259" key="1">
    <source>
        <dbReference type="Pfam" id="PF13649"/>
    </source>
</evidence>
<organism evidence="2 3">
    <name type="scientific">Eiseniibacteriota bacterium</name>
    <dbReference type="NCBI Taxonomy" id="2212470"/>
    <lineage>
        <taxon>Bacteria</taxon>
        <taxon>Candidatus Eiseniibacteriota</taxon>
    </lineage>
</organism>
<feature type="non-terminal residue" evidence="2">
    <location>
        <position position="236"/>
    </location>
</feature>
<reference evidence="2" key="1">
    <citation type="submission" date="2020-04" db="EMBL/GenBank/DDBJ databases">
        <authorList>
            <person name="Zhang T."/>
        </authorList>
    </citation>
    <scope>NUCLEOTIDE SEQUENCE</scope>
    <source>
        <strain evidence="2">HKST-UBA02</strain>
    </source>
</reference>
<dbReference type="AlphaFoldDB" id="A0A956NKB7"/>
<reference evidence="2" key="2">
    <citation type="journal article" date="2021" name="Microbiome">
        <title>Successional dynamics and alternative stable states in a saline activated sludge microbial community over 9 years.</title>
        <authorList>
            <person name="Wang Y."/>
            <person name="Ye J."/>
            <person name="Ju F."/>
            <person name="Liu L."/>
            <person name="Boyd J.A."/>
            <person name="Deng Y."/>
            <person name="Parks D.H."/>
            <person name="Jiang X."/>
            <person name="Yin X."/>
            <person name="Woodcroft B.J."/>
            <person name="Tyson G.W."/>
            <person name="Hugenholtz P."/>
            <person name="Polz M.F."/>
            <person name="Zhang T."/>
        </authorList>
    </citation>
    <scope>NUCLEOTIDE SEQUENCE</scope>
    <source>
        <strain evidence="2">HKST-UBA02</strain>
    </source>
</reference>
<protein>
    <submittedName>
        <fullName evidence="2">Class I SAM-dependent methyltransferase</fullName>
    </submittedName>
</protein>
<keyword evidence="2" id="KW-0489">Methyltransferase</keyword>
<keyword evidence="2" id="KW-0808">Transferase</keyword>
<proteinExistence type="predicted"/>
<dbReference type="Proteomes" id="UP000739538">
    <property type="component" value="Unassembled WGS sequence"/>
</dbReference>
<accession>A0A956NKB7</accession>
<feature type="domain" description="Methyltransferase" evidence="1">
    <location>
        <begin position="51"/>
        <end position="150"/>
    </location>
</feature>
<dbReference type="EMBL" id="JAGQHS010000198">
    <property type="protein sequence ID" value="MCA9758669.1"/>
    <property type="molecule type" value="Genomic_DNA"/>
</dbReference>
<gene>
    <name evidence="2" type="ORF">KDA27_22945</name>
</gene>
<name>A0A956NKB7_UNCEI</name>
<evidence type="ECO:0000313" key="3">
    <source>
        <dbReference type="Proteomes" id="UP000739538"/>
    </source>
</evidence>
<sequence>MMTRRSSTQADARGFNRLAPVYDHLAMTVFGNSLRAAQRCFLHRVKPEADVLVVGGGSGWFLERLLEETSCRRVDTLDISAAMLSRSEDRLRRRNPEALARVRFLHGGVESLPRDAIYDVLCTHCFLDLFSDETLQSLVPRLRSHLRDGGLWYDSDFQIAPGTIRGPLTSILLGAMYAFFRTTCSIEATRLPQFDHAFSQAGMVDVEAATFYGGMVRARLLRAPDQYVSEPLDVSQ</sequence>
<dbReference type="InterPro" id="IPR029063">
    <property type="entry name" value="SAM-dependent_MTases_sf"/>
</dbReference>
<dbReference type="InterPro" id="IPR041698">
    <property type="entry name" value="Methyltransf_25"/>
</dbReference>
<dbReference type="Pfam" id="PF13649">
    <property type="entry name" value="Methyltransf_25"/>
    <property type="match status" value="1"/>
</dbReference>
<dbReference type="CDD" id="cd02440">
    <property type="entry name" value="AdoMet_MTases"/>
    <property type="match status" value="1"/>
</dbReference>
<evidence type="ECO:0000313" key="2">
    <source>
        <dbReference type="EMBL" id="MCA9758669.1"/>
    </source>
</evidence>
<dbReference type="Gene3D" id="3.40.50.150">
    <property type="entry name" value="Vaccinia Virus protein VP39"/>
    <property type="match status" value="1"/>
</dbReference>